<comment type="similarity">
    <text evidence="1 3">Belongs to the calycin superfamily. Fatty-acid binding protein (FABP) family.</text>
</comment>
<keyword evidence="2" id="KW-0446">Lipid-binding</keyword>
<gene>
    <name evidence="5" type="ORF">T265_06857</name>
</gene>
<dbReference type="RefSeq" id="XP_009170503.1">
    <property type="nucleotide sequence ID" value="XM_009172239.1"/>
</dbReference>
<evidence type="ECO:0000259" key="4">
    <source>
        <dbReference type="PROSITE" id="PS00214"/>
    </source>
</evidence>
<dbReference type="GeneID" id="20321036"/>
<evidence type="ECO:0000256" key="1">
    <source>
        <dbReference type="ARBA" id="ARBA00008390"/>
    </source>
</evidence>
<feature type="domain" description="Cytosolic fatty-acid binding proteins" evidence="4">
    <location>
        <begin position="6"/>
        <end position="23"/>
    </location>
</feature>
<dbReference type="CDD" id="cd00742">
    <property type="entry name" value="FABP"/>
    <property type="match status" value="1"/>
</dbReference>
<organism evidence="5 6">
    <name type="scientific">Opisthorchis viverrini</name>
    <name type="common">Southeast Asian liver fluke</name>
    <dbReference type="NCBI Taxonomy" id="6198"/>
    <lineage>
        <taxon>Eukaryota</taxon>
        <taxon>Metazoa</taxon>
        <taxon>Spiralia</taxon>
        <taxon>Lophotrochozoa</taxon>
        <taxon>Platyhelminthes</taxon>
        <taxon>Trematoda</taxon>
        <taxon>Digenea</taxon>
        <taxon>Opisthorchiida</taxon>
        <taxon>Opisthorchiata</taxon>
        <taxon>Opisthorchiidae</taxon>
        <taxon>Opisthorchis</taxon>
    </lineage>
</organism>
<dbReference type="STRING" id="6198.A0A074ZQZ2"/>
<keyword evidence="3" id="KW-0813">Transport</keyword>
<dbReference type="Gene3D" id="2.40.128.20">
    <property type="match status" value="1"/>
</dbReference>
<dbReference type="InterPro" id="IPR012674">
    <property type="entry name" value="Calycin"/>
</dbReference>
<evidence type="ECO:0000313" key="6">
    <source>
        <dbReference type="Proteomes" id="UP000054324"/>
    </source>
</evidence>
<dbReference type="SUPFAM" id="SSF50814">
    <property type="entry name" value="Lipocalins"/>
    <property type="match status" value="1"/>
</dbReference>
<evidence type="ECO:0000256" key="2">
    <source>
        <dbReference type="ARBA" id="ARBA00023121"/>
    </source>
</evidence>
<accession>A0A074ZQZ2</accession>
<protein>
    <recommendedName>
        <fullName evidence="4">Cytosolic fatty-acid binding proteins domain-containing protein</fullName>
    </recommendedName>
</protein>
<dbReference type="InterPro" id="IPR031259">
    <property type="entry name" value="ILBP"/>
</dbReference>
<name>A0A074ZQZ2_OPIVI</name>
<dbReference type="OrthoDB" id="412780at2759"/>
<proteinExistence type="inferred from homology"/>
<dbReference type="InterPro" id="IPR000566">
    <property type="entry name" value="Lipocln_cytosolic_FA-bd_dom"/>
</dbReference>
<dbReference type="Pfam" id="PF00061">
    <property type="entry name" value="Lipocalin"/>
    <property type="match status" value="1"/>
</dbReference>
<dbReference type="KEGG" id="ovi:T265_06857"/>
<dbReference type="AlphaFoldDB" id="A0A074ZQZ2"/>
<keyword evidence="6" id="KW-1185">Reference proteome</keyword>
<evidence type="ECO:0000256" key="3">
    <source>
        <dbReference type="RuleBase" id="RU003696"/>
    </source>
</evidence>
<reference evidence="5 6" key="1">
    <citation type="submission" date="2013-11" db="EMBL/GenBank/DDBJ databases">
        <title>Opisthorchis viverrini - life in the bile duct.</title>
        <authorList>
            <person name="Young N.D."/>
            <person name="Nagarajan N."/>
            <person name="Lin S.J."/>
            <person name="Korhonen P.K."/>
            <person name="Jex A.R."/>
            <person name="Hall R.S."/>
            <person name="Safavi-Hemami H."/>
            <person name="Kaewkong W."/>
            <person name="Bertrand D."/>
            <person name="Gao S."/>
            <person name="Seet Q."/>
            <person name="Wongkham S."/>
            <person name="Teh B.T."/>
            <person name="Wongkham C."/>
            <person name="Intapan P.M."/>
            <person name="Maleewong W."/>
            <person name="Yang X."/>
            <person name="Hu M."/>
            <person name="Wang Z."/>
            <person name="Hofmann A."/>
            <person name="Sternberg P.W."/>
            <person name="Tan P."/>
            <person name="Wang J."/>
            <person name="Gasser R.B."/>
        </authorList>
    </citation>
    <scope>NUCLEOTIDE SEQUENCE [LARGE SCALE GENOMIC DNA]</scope>
</reference>
<dbReference type="InterPro" id="IPR000463">
    <property type="entry name" value="Fatty_acid-bd"/>
</dbReference>
<dbReference type="GO" id="GO:0008289">
    <property type="term" value="F:lipid binding"/>
    <property type="evidence" value="ECO:0007669"/>
    <property type="project" value="UniProtKB-KW"/>
</dbReference>
<dbReference type="CTD" id="20321036"/>
<evidence type="ECO:0000313" key="5">
    <source>
        <dbReference type="EMBL" id="KER25755.1"/>
    </source>
</evidence>
<dbReference type="PRINTS" id="PR00178">
    <property type="entry name" value="FATTYACIDBP"/>
</dbReference>
<dbReference type="Proteomes" id="UP000054324">
    <property type="component" value="Unassembled WGS sequence"/>
</dbReference>
<dbReference type="PROSITE" id="PS00214">
    <property type="entry name" value="FABP"/>
    <property type="match status" value="1"/>
</dbReference>
<dbReference type="PANTHER" id="PTHR11955">
    <property type="entry name" value="FATTY ACID BINDING PROTEIN"/>
    <property type="match status" value="1"/>
</dbReference>
<sequence length="227" mass="25295">MTQFLGTWKLKDSRNFDAILQKLGVNVVKRKLITSSKPEVTYTIDGNKMTIRTCSALKTTTITFEFGKEFEERTADDRTVMSTFTKQSESKITQVQKHPNSVTTTVREVSGNTLTAVIVSEDVLISINFNQKVFICLMSFTCMMHRLKHETAPCSTLICLETSQTRDSAGFQCFIVATSINVSLGEMAQWVEREFSDQTFASGLPLSRLGQPDSIPALPSGGMIVRQ</sequence>
<dbReference type="EMBL" id="KL596767">
    <property type="protein sequence ID" value="KER25755.1"/>
    <property type="molecule type" value="Genomic_DNA"/>
</dbReference>